<proteinExistence type="inferred from homology"/>
<evidence type="ECO:0000256" key="6">
    <source>
        <dbReference type="ARBA" id="ARBA00023274"/>
    </source>
</evidence>
<accession>A0A2D2DGM8</accession>
<dbReference type="SUPFAM" id="SSF53300">
    <property type="entry name" value="vWA-like"/>
    <property type="match status" value="1"/>
</dbReference>
<gene>
    <name evidence="8" type="ORF">CR152_06120</name>
</gene>
<keyword evidence="5" id="KW-0694">RNA-binding</keyword>
<comment type="subcellular location">
    <subcellularLocation>
        <location evidence="1">Cytoplasm</location>
    </subcellularLocation>
</comment>
<evidence type="ECO:0000313" key="9">
    <source>
        <dbReference type="Proteomes" id="UP000229897"/>
    </source>
</evidence>
<keyword evidence="9" id="KW-1185">Reference proteome</keyword>
<keyword evidence="3" id="KW-0963">Cytoplasm</keyword>
<dbReference type="Proteomes" id="UP000229897">
    <property type="component" value="Chromosome"/>
</dbReference>
<dbReference type="PANTHER" id="PTHR14202:SF0">
    <property type="entry name" value="RNA-BINDING PROTEIN RO60"/>
    <property type="match status" value="1"/>
</dbReference>
<protein>
    <submittedName>
        <fullName evidence="8">RNA-binding protein</fullName>
    </submittedName>
</protein>
<comment type="similarity">
    <text evidence="2">Belongs to the Ro 60 kDa family.</text>
</comment>
<dbReference type="InterPro" id="IPR040322">
    <property type="entry name" value="TROVE2"/>
</dbReference>
<dbReference type="OrthoDB" id="208855at2"/>
<dbReference type="InterPro" id="IPR036465">
    <property type="entry name" value="vWFA_dom_sf"/>
</dbReference>
<evidence type="ECO:0000259" key="7">
    <source>
        <dbReference type="PROSITE" id="PS50988"/>
    </source>
</evidence>
<evidence type="ECO:0000256" key="1">
    <source>
        <dbReference type="ARBA" id="ARBA00004496"/>
    </source>
</evidence>
<evidence type="ECO:0000313" key="8">
    <source>
        <dbReference type="EMBL" id="ATQ74137.1"/>
    </source>
</evidence>
<dbReference type="AlphaFoldDB" id="A0A2D2DGM8"/>
<dbReference type="GO" id="GO:0005737">
    <property type="term" value="C:cytoplasm"/>
    <property type="evidence" value="ECO:0007669"/>
    <property type="project" value="UniProtKB-SubCell"/>
</dbReference>
<evidence type="ECO:0000256" key="4">
    <source>
        <dbReference type="ARBA" id="ARBA00022723"/>
    </source>
</evidence>
<dbReference type="RefSeq" id="WP_099874127.1">
    <property type="nucleotide sequence ID" value="NZ_CP024608.1"/>
</dbReference>
<dbReference type="GO" id="GO:1990904">
    <property type="term" value="C:ribonucleoprotein complex"/>
    <property type="evidence" value="ECO:0007669"/>
    <property type="project" value="UniProtKB-KW"/>
</dbReference>
<dbReference type="InterPro" id="IPR056800">
    <property type="entry name" value="vWA_Ro60"/>
</dbReference>
<dbReference type="EMBL" id="CP024608">
    <property type="protein sequence ID" value="ATQ74137.1"/>
    <property type="molecule type" value="Genomic_DNA"/>
</dbReference>
<dbReference type="GO" id="GO:0003723">
    <property type="term" value="F:RNA binding"/>
    <property type="evidence" value="ECO:0007669"/>
    <property type="project" value="UniProtKB-KW"/>
</dbReference>
<name>A0A2D2DGM8_9BURK</name>
<evidence type="ECO:0000256" key="3">
    <source>
        <dbReference type="ARBA" id="ARBA00022490"/>
    </source>
</evidence>
<dbReference type="Gene3D" id="3.40.50.410">
    <property type="entry name" value="von Willebrand factor, type A domain"/>
    <property type="match status" value="1"/>
</dbReference>
<reference evidence="8" key="1">
    <citation type="submission" date="2017-10" db="EMBL/GenBank/DDBJ databases">
        <title>Massilia psychrophilum sp. nov., a novel purple-pigmented bacterium isolated from Tianshan glacier, Xinjiang Municipality, China.</title>
        <authorList>
            <person name="Wang H."/>
        </authorList>
    </citation>
    <scope>NUCLEOTIDE SEQUENCE [LARGE SCALE GENOMIC DNA]</scope>
    <source>
        <strain evidence="8">B2</strain>
    </source>
</reference>
<dbReference type="InterPro" id="IPR008858">
    <property type="entry name" value="TROVE_dom"/>
</dbReference>
<dbReference type="KEGG" id="mass:CR152_06120"/>
<dbReference type="Pfam" id="PF25045">
    <property type="entry name" value="vWA_Ro60"/>
    <property type="match status" value="1"/>
</dbReference>
<dbReference type="PROSITE" id="PS50988">
    <property type="entry name" value="TROVE"/>
    <property type="match status" value="1"/>
</dbReference>
<dbReference type="GO" id="GO:0046872">
    <property type="term" value="F:metal ion binding"/>
    <property type="evidence" value="ECO:0007669"/>
    <property type="project" value="UniProtKB-KW"/>
</dbReference>
<organism evidence="8 9">
    <name type="scientific">Massilia violaceinigra</name>
    <dbReference type="NCBI Taxonomy" id="2045208"/>
    <lineage>
        <taxon>Bacteria</taxon>
        <taxon>Pseudomonadati</taxon>
        <taxon>Pseudomonadota</taxon>
        <taxon>Betaproteobacteria</taxon>
        <taxon>Burkholderiales</taxon>
        <taxon>Oxalobacteraceae</taxon>
        <taxon>Telluria group</taxon>
        <taxon>Massilia</taxon>
    </lineage>
</organism>
<sequence>MANAQLFQTLKGIFVPRANGLNSEGAPAYTMTPRHQLAQYAATGCLNSTYYVNAQSQLATVMELCEKVDTRFIAQTAIYCRERGYMKDMPALLTAVLAAKGAPELTPVFRRVVNNGKMLRNVVQIIRSGAAGRKSLGTRPKKLVQQWLNRASEKELLAASIGNAPSLGDVVKMVHPKPSQAWREAFFAWLIGKPFNAQELPDALKAFEAYKADQSQPVPEVPFQMLTSLTLSAQAWAQIARQGGWHMVRMNLNTFGRNGVYQLPGMIEVIADKLRDPEAIARAGVFPYQLMSAYTAASSDVPRAISDALQDALELSLANVPKVEGKVVICPDVSGSMQSPVSGFRGTATSTVRCIDVAGLIAAAMLRKNPDALVLPFENYVRVCDLNARDTVMTNAQKLAAIGGGGTNCSAPLAQMNKQKVMADLVVYVSDNESWIDQRAGATATMAQWAVFKERNPAARLVCIDCTPNSTSQAAERVDVLNVGGFSDDVFKIIAAFSAGQLGAGHWVGEIESIALE</sequence>
<dbReference type="SUPFAM" id="SSF140864">
    <property type="entry name" value="TROVE domain-like"/>
    <property type="match status" value="1"/>
</dbReference>
<feature type="domain" description="TROVE" evidence="7">
    <location>
        <begin position="20"/>
        <end position="325"/>
    </location>
</feature>
<dbReference type="PANTHER" id="PTHR14202">
    <property type="entry name" value="60 KDA RIBONUCLEOPROTEIN SSA/RO"/>
    <property type="match status" value="1"/>
</dbReference>
<evidence type="ECO:0000256" key="2">
    <source>
        <dbReference type="ARBA" id="ARBA00007814"/>
    </source>
</evidence>
<keyword evidence="4" id="KW-0479">Metal-binding</keyword>
<evidence type="ECO:0000256" key="5">
    <source>
        <dbReference type="ARBA" id="ARBA00022884"/>
    </source>
</evidence>
<keyword evidence="6" id="KW-0687">Ribonucleoprotein</keyword>
<dbReference type="InterPro" id="IPR037214">
    <property type="entry name" value="TROVE_dom_sf"/>
</dbReference>